<dbReference type="Proteomes" id="UP000184267">
    <property type="component" value="Unassembled WGS sequence"/>
</dbReference>
<feature type="region of interest" description="Disordered" evidence="1">
    <location>
        <begin position="27"/>
        <end position="69"/>
    </location>
</feature>
<name>A0A1M2V7J1_TRAPU</name>
<proteinExistence type="predicted"/>
<accession>A0A1M2V7J1</accession>
<dbReference type="EMBL" id="MNAD01001609">
    <property type="protein sequence ID" value="OJT03545.1"/>
    <property type="molecule type" value="Genomic_DNA"/>
</dbReference>
<protein>
    <submittedName>
        <fullName evidence="2">Uncharacterized protein</fullName>
    </submittedName>
</protein>
<comment type="caution">
    <text evidence="2">The sequence shown here is derived from an EMBL/GenBank/DDBJ whole genome shotgun (WGS) entry which is preliminary data.</text>
</comment>
<evidence type="ECO:0000313" key="3">
    <source>
        <dbReference type="Proteomes" id="UP000184267"/>
    </source>
</evidence>
<reference evidence="2 3" key="1">
    <citation type="submission" date="2016-10" db="EMBL/GenBank/DDBJ databases">
        <title>Genome sequence of the basidiomycete white-rot fungus Trametes pubescens.</title>
        <authorList>
            <person name="Makela M.R."/>
            <person name="Granchi Z."/>
            <person name="Peng M."/>
            <person name="De Vries R.P."/>
            <person name="Grigoriev I."/>
            <person name="Riley R."/>
            <person name="Hilden K."/>
        </authorList>
    </citation>
    <scope>NUCLEOTIDE SEQUENCE [LARGE SCALE GENOMIC DNA]</scope>
    <source>
        <strain evidence="2 3">FBCC735</strain>
    </source>
</reference>
<gene>
    <name evidence="2" type="ORF">TRAPUB_5824</name>
</gene>
<feature type="compositionally biased region" description="Basic and acidic residues" evidence="1">
    <location>
        <begin position="50"/>
        <end position="69"/>
    </location>
</feature>
<evidence type="ECO:0000256" key="1">
    <source>
        <dbReference type="SAM" id="MobiDB-lite"/>
    </source>
</evidence>
<organism evidence="2 3">
    <name type="scientific">Trametes pubescens</name>
    <name type="common">White-rot fungus</name>
    <dbReference type="NCBI Taxonomy" id="154538"/>
    <lineage>
        <taxon>Eukaryota</taxon>
        <taxon>Fungi</taxon>
        <taxon>Dikarya</taxon>
        <taxon>Basidiomycota</taxon>
        <taxon>Agaricomycotina</taxon>
        <taxon>Agaricomycetes</taxon>
        <taxon>Polyporales</taxon>
        <taxon>Polyporaceae</taxon>
        <taxon>Trametes</taxon>
    </lineage>
</organism>
<evidence type="ECO:0000313" key="2">
    <source>
        <dbReference type="EMBL" id="OJT03545.1"/>
    </source>
</evidence>
<dbReference type="AlphaFoldDB" id="A0A1M2V7J1"/>
<keyword evidence="3" id="KW-1185">Reference proteome</keyword>
<sequence>MFKQKVFGQEVRESGVVVDEDETRLGRARVSSTQRDRYATRQAPVTRLSHKLEAHTSGARRKEGSQEDV</sequence>